<evidence type="ECO:0000256" key="1">
    <source>
        <dbReference type="ARBA" id="ARBA00022729"/>
    </source>
</evidence>
<dbReference type="Proteomes" id="UP000297407">
    <property type="component" value="Unassembled WGS sequence"/>
</dbReference>
<comment type="caution">
    <text evidence="4">The sequence shown here is derived from an EMBL/GenBank/DDBJ whole genome shotgun (WGS) entry which is preliminary data.</text>
</comment>
<name>A0A4Z0LCC5_9FLAO</name>
<keyword evidence="1 2" id="KW-0732">Signal</keyword>
<feature type="signal peptide" evidence="2">
    <location>
        <begin position="1"/>
        <end position="20"/>
    </location>
</feature>
<proteinExistence type="predicted"/>
<evidence type="ECO:0000256" key="2">
    <source>
        <dbReference type="SAM" id="SignalP"/>
    </source>
</evidence>
<dbReference type="InterPro" id="IPR026444">
    <property type="entry name" value="Secre_tail"/>
</dbReference>
<sequence>MKTKKLLLIAAYLSCTQINAQEAIASSGGNASGINGSTNYSVGQMVYSTNYGATGSLMQGVEQPFEIQVVLGVDDFNISLAILAYPNPTTSLLYLQVKKYDFEGMQYQLFDLNGRLLDKNVIRSETTTIQMERYPMDLYLLKVFDHHKEVKTFKIIKRT</sequence>
<dbReference type="AlphaFoldDB" id="A0A4Z0LCC5"/>
<dbReference type="EMBL" id="SRLH01000001">
    <property type="protein sequence ID" value="TGD59542.1"/>
    <property type="molecule type" value="Genomic_DNA"/>
</dbReference>
<dbReference type="OrthoDB" id="1352409at2"/>
<organism evidence="4 5">
    <name type="scientific">Flavobacterium humi</name>
    <dbReference type="NCBI Taxonomy" id="2562683"/>
    <lineage>
        <taxon>Bacteria</taxon>
        <taxon>Pseudomonadati</taxon>
        <taxon>Bacteroidota</taxon>
        <taxon>Flavobacteriia</taxon>
        <taxon>Flavobacteriales</taxon>
        <taxon>Flavobacteriaceae</taxon>
        <taxon>Flavobacterium</taxon>
    </lineage>
</organism>
<accession>A0A4Z0LCC5</accession>
<keyword evidence="5" id="KW-1185">Reference proteome</keyword>
<protein>
    <submittedName>
        <fullName evidence="4">T9SS type A sorting domain-containing protein</fullName>
    </submittedName>
</protein>
<gene>
    <name evidence="4" type="ORF">E4635_00995</name>
</gene>
<evidence type="ECO:0000259" key="3">
    <source>
        <dbReference type="Pfam" id="PF18962"/>
    </source>
</evidence>
<dbReference type="Pfam" id="PF18962">
    <property type="entry name" value="Por_Secre_tail"/>
    <property type="match status" value="1"/>
</dbReference>
<dbReference type="NCBIfam" id="TIGR04183">
    <property type="entry name" value="Por_Secre_tail"/>
    <property type="match status" value="1"/>
</dbReference>
<feature type="chain" id="PRO_5021280079" evidence="2">
    <location>
        <begin position="21"/>
        <end position="159"/>
    </location>
</feature>
<evidence type="ECO:0000313" key="4">
    <source>
        <dbReference type="EMBL" id="TGD59542.1"/>
    </source>
</evidence>
<reference evidence="4 5" key="1">
    <citation type="submission" date="2019-04" db="EMBL/GenBank/DDBJ databases">
        <title>Flavobacterium sp. strain DS2-A Genome sequencing and assembly.</title>
        <authorList>
            <person name="Kim I."/>
        </authorList>
    </citation>
    <scope>NUCLEOTIDE SEQUENCE [LARGE SCALE GENOMIC DNA]</scope>
    <source>
        <strain evidence="4 5">DS2-A</strain>
    </source>
</reference>
<dbReference type="RefSeq" id="WP_135524749.1">
    <property type="nucleotide sequence ID" value="NZ_SRLH01000001.1"/>
</dbReference>
<feature type="domain" description="Secretion system C-terminal sorting" evidence="3">
    <location>
        <begin position="85"/>
        <end position="153"/>
    </location>
</feature>
<evidence type="ECO:0000313" key="5">
    <source>
        <dbReference type="Proteomes" id="UP000297407"/>
    </source>
</evidence>